<accession>A0AA39Q4T5</accession>
<feature type="region of interest" description="Disordered" evidence="1">
    <location>
        <begin position="107"/>
        <end position="262"/>
    </location>
</feature>
<feature type="compositionally biased region" description="Basic and acidic residues" evidence="1">
    <location>
        <begin position="391"/>
        <end position="457"/>
    </location>
</feature>
<feature type="region of interest" description="Disordered" evidence="1">
    <location>
        <begin position="311"/>
        <end position="357"/>
    </location>
</feature>
<feature type="compositionally biased region" description="Basic and acidic residues" evidence="1">
    <location>
        <begin position="276"/>
        <end position="289"/>
    </location>
</feature>
<feature type="compositionally biased region" description="Basic and acidic residues" evidence="1">
    <location>
        <begin position="327"/>
        <end position="347"/>
    </location>
</feature>
<name>A0AA39Q4T5_9AGAR</name>
<dbReference type="EMBL" id="JAUEPU010000018">
    <property type="protein sequence ID" value="KAK0495351.1"/>
    <property type="molecule type" value="Genomic_DNA"/>
</dbReference>
<feature type="region of interest" description="Disordered" evidence="1">
    <location>
        <begin position="276"/>
        <end position="297"/>
    </location>
</feature>
<keyword evidence="3" id="KW-1185">Reference proteome</keyword>
<feature type="compositionally biased region" description="Basic and acidic residues" evidence="1">
    <location>
        <begin position="479"/>
        <end position="488"/>
    </location>
</feature>
<feature type="region of interest" description="Disordered" evidence="1">
    <location>
        <begin position="373"/>
        <end position="509"/>
    </location>
</feature>
<dbReference type="AlphaFoldDB" id="A0AA39Q4T5"/>
<evidence type="ECO:0000256" key="1">
    <source>
        <dbReference type="SAM" id="MobiDB-lite"/>
    </source>
</evidence>
<evidence type="ECO:0000313" key="3">
    <source>
        <dbReference type="Proteomes" id="UP001175228"/>
    </source>
</evidence>
<organism evidence="2 3">
    <name type="scientific">Armillaria luteobubalina</name>
    <dbReference type="NCBI Taxonomy" id="153913"/>
    <lineage>
        <taxon>Eukaryota</taxon>
        <taxon>Fungi</taxon>
        <taxon>Dikarya</taxon>
        <taxon>Basidiomycota</taxon>
        <taxon>Agaricomycotina</taxon>
        <taxon>Agaricomycetes</taxon>
        <taxon>Agaricomycetidae</taxon>
        <taxon>Agaricales</taxon>
        <taxon>Marasmiineae</taxon>
        <taxon>Physalacriaceae</taxon>
        <taxon>Armillaria</taxon>
    </lineage>
</organism>
<gene>
    <name evidence="2" type="ORF">EDD18DRAFT_270202</name>
</gene>
<feature type="compositionally biased region" description="Basic and acidic residues" evidence="1">
    <location>
        <begin position="191"/>
        <end position="206"/>
    </location>
</feature>
<reference evidence="2" key="1">
    <citation type="submission" date="2023-06" db="EMBL/GenBank/DDBJ databases">
        <authorList>
            <consortium name="Lawrence Berkeley National Laboratory"/>
            <person name="Ahrendt S."/>
            <person name="Sahu N."/>
            <person name="Indic B."/>
            <person name="Wong-Bajracharya J."/>
            <person name="Merenyi Z."/>
            <person name="Ke H.-M."/>
            <person name="Monk M."/>
            <person name="Kocsube S."/>
            <person name="Drula E."/>
            <person name="Lipzen A."/>
            <person name="Balint B."/>
            <person name="Henrissat B."/>
            <person name="Andreopoulos B."/>
            <person name="Martin F.M."/>
            <person name="Harder C.B."/>
            <person name="Rigling D."/>
            <person name="Ford K.L."/>
            <person name="Foster G.D."/>
            <person name="Pangilinan J."/>
            <person name="Papanicolaou A."/>
            <person name="Barry K."/>
            <person name="LaButti K."/>
            <person name="Viragh M."/>
            <person name="Koriabine M."/>
            <person name="Yan M."/>
            <person name="Riley R."/>
            <person name="Champramary S."/>
            <person name="Plett K.L."/>
            <person name="Tsai I.J."/>
            <person name="Slot J."/>
            <person name="Sipos G."/>
            <person name="Plett J."/>
            <person name="Nagy L.G."/>
            <person name="Grigoriev I.V."/>
        </authorList>
    </citation>
    <scope>NUCLEOTIDE SEQUENCE</scope>
    <source>
        <strain evidence="2">HWK02</strain>
    </source>
</reference>
<sequence length="509" mass="58891">MLRVSFRVRGLSTLGKAISFSYTNTTGRCRVIWIKVHLSPCLPYLLSTNLLAEFDHFIQDTPALTDEFICRRGDNYPLPDAPPPRMSKWVLKLPSADAWATLASMSAPTIDAPTPPPLPPSSRVASPSPAPETKIKRDPYEEEDELIQQVKIETEDAPVKFEDKPEGKEEDSVPWIKIKRDPYEEEDEQIDGLHDSEERQHAERWQPYETPLLPGMRQHDEDPIRVKQEGEDPHPFHHDSTSRGSIKQEEQSRPLYNEDDGRRVLADLLRIQREDEITGRRDIKQEEQSRPLYNEEDGRRVLADLLRIRGEERGQHEVQSSQALPRVKLEPMDDKLSEQEYKRERQRSQALPSSSLPVYVKREFEDSRRSMILDKPASQVDDFLNSCLPGGREEIGQPRPINDDKARWGGQGRSRDGQGHQQNRRVEDRTRRREGDLRYDEGRRHEERRPMIKREPVDLPPSNGRTRDPRRAHGIATDARVRMKREMDDGSAASLTGQSDQWKRVKREA</sequence>
<evidence type="ECO:0000313" key="2">
    <source>
        <dbReference type="EMBL" id="KAK0495351.1"/>
    </source>
</evidence>
<dbReference type="Proteomes" id="UP001175228">
    <property type="component" value="Unassembled WGS sequence"/>
</dbReference>
<protein>
    <submittedName>
        <fullName evidence="2">Uncharacterized protein</fullName>
    </submittedName>
</protein>
<proteinExistence type="predicted"/>
<feature type="compositionally biased region" description="Basic and acidic residues" evidence="1">
    <location>
        <begin position="152"/>
        <end position="171"/>
    </location>
</feature>
<feature type="compositionally biased region" description="Basic and acidic residues" evidence="1">
    <location>
        <begin position="217"/>
        <end position="252"/>
    </location>
</feature>
<comment type="caution">
    <text evidence="2">The sequence shown here is derived from an EMBL/GenBank/DDBJ whole genome shotgun (WGS) entry which is preliminary data.</text>
</comment>